<comment type="caution">
    <text evidence="4">The sequence shown here is derived from an EMBL/GenBank/DDBJ whole genome shotgun (WGS) entry which is preliminary data.</text>
</comment>
<dbReference type="Gene3D" id="1.10.357.10">
    <property type="entry name" value="Tetracycline Repressor, domain 2"/>
    <property type="match status" value="1"/>
</dbReference>
<dbReference type="Proteomes" id="UP000051645">
    <property type="component" value="Unassembled WGS sequence"/>
</dbReference>
<dbReference type="InterPro" id="IPR050109">
    <property type="entry name" value="HTH-type_TetR-like_transc_reg"/>
</dbReference>
<dbReference type="SUPFAM" id="SSF46689">
    <property type="entry name" value="Homeodomain-like"/>
    <property type="match status" value="1"/>
</dbReference>
<dbReference type="GO" id="GO:0003700">
    <property type="term" value="F:DNA-binding transcription factor activity"/>
    <property type="evidence" value="ECO:0007669"/>
    <property type="project" value="TreeGrafter"/>
</dbReference>
<evidence type="ECO:0000313" key="4">
    <source>
        <dbReference type="EMBL" id="KRN29691.1"/>
    </source>
</evidence>
<dbReference type="RefSeq" id="WP_057768285.1">
    <property type="nucleotide sequence ID" value="NZ_JQAT01000001.1"/>
</dbReference>
<evidence type="ECO:0000313" key="6">
    <source>
        <dbReference type="Proteomes" id="UP000051645"/>
    </source>
</evidence>
<evidence type="ECO:0000313" key="5">
    <source>
        <dbReference type="EMBL" id="KRN33780.1"/>
    </source>
</evidence>
<organism evidence="4 7">
    <name type="scientific">Lactobacillus selangorensis</name>
    <dbReference type="NCBI Taxonomy" id="81857"/>
    <lineage>
        <taxon>Bacteria</taxon>
        <taxon>Bacillati</taxon>
        <taxon>Bacillota</taxon>
        <taxon>Bacilli</taxon>
        <taxon>Lactobacillales</taxon>
        <taxon>Lactobacillaceae</taxon>
        <taxon>Lactobacillus</taxon>
    </lineage>
</organism>
<dbReference type="PROSITE" id="PS50977">
    <property type="entry name" value="HTH_TETR_2"/>
    <property type="match status" value="1"/>
</dbReference>
<dbReference type="GO" id="GO:0000976">
    <property type="term" value="F:transcription cis-regulatory region binding"/>
    <property type="evidence" value="ECO:0007669"/>
    <property type="project" value="TreeGrafter"/>
</dbReference>
<accession>A0A0R2FPV7</accession>
<dbReference type="PANTHER" id="PTHR30055:SF207">
    <property type="entry name" value="HTH-TYPE TRANSCRIPTIONAL REPRESSOR FATR"/>
    <property type="match status" value="1"/>
</dbReference>
<evidence type="ECO:0000256" key="1">
    <source>
        <dbReference type="ARBA" id="ARBA00023125"/>
    </source>
</evidence>
<dbReference type="OrthoDB" id="9810250at2"/>
<feature type="domain" description="HTH tetR-type" evidence="3">
    <location>
        <begin position="5"/>
        <end position="65"/>
    </location>
</feature>
<dbReference type="InterPro" id="IPR032551">
    <property type="entry name" value="BscR_C"/>
</dbReference>
<dbReference type="Pfam" id="PF00440">
    <property type="entry name" value="TetR_N"/>
    <property type="match status" value="1"/>
</dbReference>
<protein>
    <recommendedName>
        <fullName evidence="3">HTH tetR-type domain-containing protein</fullName>
    </recommendedName>
</protein>
<evidence type="ECO:0000313" key="7">
    <source>
        <dbReference type="Proteomes" id="UP000051751"/>
    </source>
</evidence>
<evidence type="ECO:0000256" key="2">
    <source>
        <dbReference type="PROSITE-ProRule" id="PRU00335"/>
    </source>
</evidence>
<dbReference type="EMBL" id="JQAT01000001">
    <property type="protein sequence ID" value="KRN29691.1"/>
    <property type="molecule type" value="Genomic_DNA"/>
</dbReference>
<dbReference type="PATRIC" id="fig|81857.3.peg.583"/>
<evidence type="ECO:0000259" key="3">
    <source>
        <dbReference type="PROSITE" id="PS50977"/>
    </source>
</evidence>
<dbReference type="PANTHER" id="PTHR30055">
    <property type="entry name" value="HTH-TYPE TRANSCRIPTIONAL REGULATOR RUTR"/>
    <property type="match status" value="1"/>
</dbReference>
<keyword evidence="6" id="KW-1185">Reference proteome</keyword>
<dbReference type="InterPro" id="IPR036271">
    <property type="entry name" value="Tet_transcr_reg_TetR-rel_C_sf"/>
</dbReference>
<dbReference type="Pfam" id="PF16295">
    <property type="entry name" value="TetR_C_10"/>
    <property type="match status" value="1"/>
</dbReference>
<sequence>MTANNDKAKKITDAALALFADRGYEMTKMPMIAEKAGVGTGTIYRYFTNKRELLNALYQSCMQDLLAALQDGYPYHTSIHEQFNHMYQNGVAFLKQDTRISYFISKHNFNPDLDDKSVAAQQQVLDFIRAFVEKGQKEGSLKQINPDVFIALLYGSLTFIMDFILHTDAKKDQFERSFNELREASWDAFQNNSFGKERN</sequence>
<dbReference type="InterPro" id="IPR009057">
    <property type="entry name" value="Homeodomain-like_sf"/>
</dbReference>
<proteinExistence type="predicted"/>
<dbReference type="PRINTS" id="PR00455">
    <property type="entry name" value="HTHTETR"/>
</dbReference>
<dbReference type="Proteomes" id="UP000051751">
    <property type="component" value="Unassembled WGS sequence"/>
</dbReference>
<dbReference type="EMBL" id="JQAZ01000001">
    <property type="protein sequence ID" value="KRN33780.1"/>
    <property type="molecule type" value="Genomic_DNA"/>
</dbReference>
<dbReference type="SUPFAM" id="SSF48498">
    <property type="entry name" value="Tetracyclin repressor-like, C-terminal domain"/>
    <property type="match status" value="1"/>
</dbReference>
<dbReference type="AlphaFoldDB" id="A0A0R2FPV7"/>
<dbReference type="STRING" id="81857.IV38_GL000578"/>
<gene>
    <name evidence="4" type="ORF">IV38_GL000578</name>
    <name evidence="5" type="ORF">IV40_GL000090</name>
</gene>
<keyword evidence="1 2" id="KW-0238">DNA-binding</keyword>
<feature type="DNA-binding region" description="H-T-H motif" evidence="2">
    <location>
        <begin position="28"/>
        <end position="47"/>
    </location>
</feature>
<name>A0A0R2FPV7_9LACO</name>
<reference evidence="6 7" key="1">
    <citation type="journal article" date="2015" name="Genome Announc.">
        <title>Expanding the biotechnology potential of lactobacilli through comparative genomics of 213 strains and associated genera.</title>
        <authorList>
            <person name="Sun Z."/>
            <person name="Harris H.M."/>
            <person name="McCann A."/>
            <person name="Guo C."/>
            <person name="Argimon S."/>
            <person name="Zhang W."/>
            <person name="Yang X."/>
            <person name="Jeffery I.B."/>
            <person name="Cooney J.C."/>
            <person name="Kagawa T.F."/>
            <person name="Liu W."/>
            <person name="Song Y."/>
            <person name="Salvetti E."/>
            <person name="Wrobel A."/>
            <person name="Rasinkangas P."/>
            <person name="Parkhill J."/>
            <person name="Rea M.C."/>
            <person name="O'Sullivan O."/>
            <person name="Ritari J."/>
            <person name="Douillard F.P."/>
            <person name="Paul Ross R."/>
            <person name="Yang R."/>
            <person name="Briner A.E."/>
            <person name="Felis G.E."/>
            <person name="de Vos W.M."/>
            <person name="Barrangou R."/>
            <person name="Klaenhammer T.R."/>
            <person name="Caufield P.W."/>
            <person name="Cui Y."/>
            <person name="Zhang H."/>
            <person name="O'Toole P.W."/>
        </authorList>
    </citation>
    <scope>NUCLEOTIDE SEQUENCE [LARGE SCALE GENOMIC DNA]</scope>
    <source>
        <strain evidence="4 7">ATCC BAA-66</strain>
        <strain evidence="5 6">DSM 13344</strain>
    </source>
</reference>
<dbReference type="InterPro" id="IPR001647">
    <property type="entry name" value="HTH_TetR"/>
</dbReference>